<dbReference type="OrthoDB" id="2617191at2759"/>
<evidence type="ECO:0000313" key="2">
    <source>
        <dbReference type="Proteomes" id="UP000027195"/>
    </source>
</evidence>
<dbReference type="Proteomes" id="UP000027195">
    <property type="component" value="Unassembled WGS sequence"/>
</dbReference>
<organism evidence="1 2">
    <name type="scientific">Botryobasidium botryosum (strain FD-172 SS1)</name>
    <dbReference type="NCBI Taxonomy" id="930990"/>
    <lineage>
        <taxon>Eukaryota</taxon>
        <taxon>Fungi</taxon>
        <taxon>Dikarya</taxon>
        <taxon>Basidiomycota</taxon>
        <taxon>Agaricomycotina</taxon>
        <taxon>Agaricomycetes</taxon>
        <taxon>Cantharellales</taxon>
        <taxon>Botryobasidiaceae</taxon>
        <taxon>Botryobasidium</taxon>
    </lineage>
</organism>
<dbReference type="EMBL" id="KL198073">
    <property type="protein sequence ID" value="KDQ09947.1"/>
    <property type="molecule type" value="Genomic_DNA"/>
</dbReference>
<keyword evidence="2" id="KW-1185">Reference proteome</keyword>
<dbReference type="STRING" id="930990.A0A067MDK2"/>
<reference evidence="2" key="1">
    <citation type="journal article" date="2014" name="Proc. Natl. Acad. Sci. U.S.A.">
        <title>Extensive sampling of basidiomycete genomes demonstrates inadequacy of the white-rot/brown-rot paradigm for wood decay fungi.</title>
        <authorList>
            <person name="Riley R."/>
            <person name="Salamov A.A."/>
            <person name="Brown D.W."/>
            <person name="Nagy L.G."/>
            <person name="Floudas D."/>
            <person name="Held B.W."/>
            <person name="Levasseur A."/>
            <person name="Lombard V."/>
            <person name="Morin E."/>
            <person name="Otillar R."/>
            <person name="Lindquist E.A."/>
            <person name="Sun H."/>
            <person name="LaButti K.M."/>
            <person name="Schmutz J."/>
            <person name="Jabbour D."/>
            <person name="Luo H."/>
            <person name="Baker S.E."/>
            <person name="Pisabarro A.G."/>
            <person name="Walton J.D."/>
            <person name="Blanchette R.A."/>
            <person name="Henrissat B."/>
            <person name="Martin F."/>
            <person name="Cullen D."/>
            <person name="Hibbett D.S."/>
            <person name="Grigoriev I.V."/>
        </authorList>
    </citation>
    <scope>NUCLEOTIDE SEQUENCE [LARGE SCALE GENOMIC DNA]</scope>
    <source>
        <strain evidence="2">FD-172 SS1</strain>
    </source>
</reference>
<gene>
    <name evidence="1" type="ORF">BOTBODRAFT_116600</name>
</gene>
<name>A0A067MDK2_BOTB1</name>
<dbReference type="HOGENOM" id="CLU_103447_0_0_1"/>
<proteinExistence type="predicted"/>
<protein>
    <recommendedName>
        <fullName evidence="3">DUF659 domain-containing protein</fullName>
    </recommendedName>
</protein>
<evidence type="ECO:0008006" key="3">
    <source>
        <dbReference type="Google" id="ProtNLM"/>
    </source>
</evidence>
<dbReference type="AlphaFoldDB" id="A0A067MDK2"/>
<evidence type="ECO:0000313" key="1">
    <source>
        <dbReference type="EMBL" id="KDQ09947.1"/>
    </source>
</evidence>
<accession>A0A067MDK2</accession>
<dbReference type="InParanoid" id="A0A067MDK2"/>
<sequence length="188" mass="20795">MLPFDTKTQSKFLSQLCRAFISAGWAWSTIEDPEVCALFQRYVPGATLPGRKKLSGLSLQNELKKVELGITERMAGHYATLQCNRWKNVKKTHLVAFMITAAGEIRCTHVNNVLAARKNASGLLAMMKDELNYNNTALHVINIGVCSDASGESRAARIRLLDEIVMTLTCCTPSPDLHSAPTQFRTPD</sequence>